<dbReference type="AlphaFoldDB" id="A0A2A6CXM0"/>
<evidence type="ECO:0000313" key="2">
    <source>
        <dbReference type="Proteomes" id="UP000005239"/>
    </source>
</evidence>
<organism evidence="1 2">
    <name type="scientific">Pristionchus pacificus</name>
    <name type="common">Parasitic nematode worm</name>
    <dbReference type="NCBI Taxonomy" id="54126"/>
    <lineage>
        <taxon>Eukaryota</taxon>
        <taxon>Metazoa</taxon>
        <taxon>Ecdysozoa</taxon>
        <taxon>Nematoda</taxon>
        <taxon>Chromadorea</taxon>
        <taxon>Rhabditida</taxon>
        <taxon>Rhabditina</taxon>
        <taxon>Diplogasteromorpha</taxon>
        <taxon>Diplogasteroidea</taxon>
        <taxon>Neodiplogasteridae</taxon>
        <taxon>Pristionchus</taxon>
    </lineage>
</organism>
<gene>
    <name evidence="1" type="primary">WBGene00274468</name>
</gene>
<reference evidence="2" key="1">
    <citation type="journal article" date="2008" name="Nat. Genet.">
        <title>The Pristionchus pacificus genome provides a unique perspective on nematode lifestyle and parasitism.</title>
        <authorList>
            <person name="Dieterich C."/>
            <person name="Clifton S.W."/>
            <person name="Schuster L.N."/>
            <person name="Chinwalla A."/>
            <person name="Delehaunty K."/>
            <person name="Dinkelacker I."/>
            <person name="Fulton L."/>
            <person name="Fulton R."/>
            <person name="Godfrey J."/>
            <person name="Minx P."/>
            <person name="Mitreva M."/>
            <person name="Roeseler W."/>
            <person name="Tian H."/>
            <person name="Witte H."/>
            <person name="Yang S.P."/>
            <person name="Wilson R.K."/>
            <person name="Sommer R.J."/>
        </authorList>
    </citation>
    <scope>NUCLEOTIDE SEQUENCE [LARGE SCALE GENOMIC DNA]</scope>
    <source>
        <strain evidence="2">PS312</strain>
    </source>
</reference>
<proteinExistence type="predicted"/>
<accession>A0A2A6CXM0</accession>
<accession>A0A8R1YPL2</accession>
<dbReference type="EnsemblMetazoa" id="PPA36099.1">
    <property type="protein sequence ID" value="PPA36099.1"/>
    <property type="gene ID" value="WBGene00274468"/>
</dbReference>
<dbReference type="Pfam" id="PF20146">
    <property type="entry name" value="NRF"/>
    <property type="match status" value="1"/>
</dbReference>
<dbReference type="OrthoDB" id="207378at2759"/>
<keyword evidence="2" id="KW-1185">Reference proteome</keyword>
<name>A0A2A6CXM0_PRIPA</name>
<protein>
    <submittedName>
        <fullName evidence="1">Uncharacterized protein</fullName>
    </submittedName>
</protein>
<evidence type="ECO:0000313" key="1">
    <source>
        <dbReference type="EnsemblMetazoa" id="PPA36099.1"/>
    </source>
</evidence>
<reference evidence="1" key="2">
    <citation type="submission" date="2022-06" db="UniProtKB">
        <authorList>
            <consortium name="EnsemblMetazoa"/>
        </authorList>
    </citation>
    <scope>IDENTIFICATION</scope>
    <source>
        <strain evidence="1">PS312</strain>
    </source>
</reference>
<dbReference type="Proteomes" id="UP000005239">
    <property type="component" value="Unassembled WGS sequence"/>
</dbReference>
<sequence>EYSYAWEQDIVGQDSLLDARKVIEIMDQNAHLLSKECAQDIGLIMSALFEMGATSGNLTDFDRQVLLPMLDSSFRIGPAILRGHTYFAGHFSECKEIDYAVEESGSPSFTNPVCAVQRTNDNVPDLDAGFYIAVCVIFIKLLKL</sequence>
<dbReference type="InterPro" id="IPR006621">
    <property type="entry name" value="Nose-resist-to-fluoxetine_N"/>
</dbReference>